<evidence type="ECO:0000256" key="9">
    <source>
        <dbReference type="PIRNR" id="PIRNR009283"/>
    </source>
</evidence>
<keyword evidence="8" id="KW-0585">Phenylalanine catabolism</keyword>
<dbReference type="InterPro" id="IPR037523">
    <property type="entry name" value="VOC_core"/>
</dbReference>
<dbReference type="Pfam" id="PF14696">
    <property type="entry name" value="Glyoxalase_5"/>
    <property type="match status" value="1"/>
</dbReference>
<dbReference type="GO" id="GO:0046872">
    <property type="term" value="F:metal ion binding"/>
    <property type="evidence" value="ECO:0007669"/>
    <property type="project" value="UniProtKB-KW"/>
</dbReference>
<feature type="domain" description="VOC" evidence="11">
    <location>
        <begin position="253"/>
        <end position="411"/>
    </location>
</feature>
<keyword evidence="7 10" id="KW-0408">Iron</keyword>
<name>A0A5J4Z0C2_PORPP</name>
<comment type="pathway">
    <text evidence="1">Amino-acid degradation; L-phenylalanine degradation; acetoacetate and fumarate from L-phenylalanine: step 3/6.</text>
</comment>
<feature type="binding site" evidence="10">
    <location>
        <position position="422"/>
    </location>
    <ligand>
        <name>Fe cation</name>
        <dbReference type="ChEBI" id="CHEBI:24875"/>
    </ligand>
</feature>
<dbReference type="CDD" id="cd08342">
    <property type="entry name" value="HPPD_N_like"/>
    <property type="match status" value="1"/>
</dbReference>
<evidence type="ECO:0000313" key="13">
    <source>
        <dbReference type="Proteomes" id="UP000324585"/>
    </source>
</evidence>
<evidence type="ECO:0000256" key="4">
    <source>
        <dbReference type="ARBA" id="ARBA00022723"/>
    </source>
</evidence>
<dbReference type="OMA" id="DPFPVKG"/>
<organism evidence="12 13">
    <name type="scientific">Porphyridium purpureum</name>
    <name type="common">Red alga</name>
    <name type="synonym">Porphyridium cruentum</name>
    <dbReference type="NCBI Taxonomy" id="35688"/>
    <lineage>
        <taxon>Eukaryota</taxon>
        <taxon>Rhodophyta</taxon>
        <taxon>Bangiophyceae</taxon>
        <taxon>Porphyridiales</taxon>
        <taxon>Porphyridiaceae</taxon>
        <taxon>Porphyridium</taxon>
    </lineage>
</organism>
<evidence type="ECO:0000256" key="6">
    <source>
        <dbReference type="ARBA" id="ARBA00022878"/>
    </source>
</evidence>
<dbReference type="InterPro" id="IPR029068">
    <property type="entry name" value="Glyas_Bleomycin-R_OHBP_Dase"/>
</dbReference>
<dbReference type="PROSITE" id="PS51819">
    <property type="entry name" value="VOC"/>
    <property type="match status" value="2"/>
</dbReference>
<dbReference type="NCBIfam" id="TIGR01263">
    <property type="entry name" value="4HPPD"/>
    <property type="match status" value="1"/>
</dbReference>
<dbReference type="GO" id="GO:0006559">
    <property type="term" value="P:L-phenylalanine catabolic process"/>
    <property type="evidence" value="ECO:0007669"/>
    <property type="project" value="UniProtKB-KW"/>
</dbReference>
<comment type="cofactor">
    <cofactor evidence="10">
        <name>Fe cation</name>
        <dbReference type="ChEBI" id="CHEBI:24875"/>
    </cofactor>
    <text evidence="10">Binds 1 Fe cation per subunit.</text>
</comment>
<dbReference type="AlphaFoldDB" id="A0A5J4Z0C2"/>
<dbReference type="OrthoDB" id="414569at2759"/>
<dbReference type="Gene3D" id="3.10.180.10">
    <property type="entry name" value="2,3-Dihydroxybiphenyl 1,2-Dioxygenase, domain 1"/>
    <property type="match status" value="2"/>
</dbReference>
<dbReference type="EMBL" id="VRMN01000003">
    <property type="protein sequence ID" value="KAA8496147.1"/>
    <property type="molecule type" value="Genomic_DNA"/>
</dbReference>
<comment type="similarity">
    <text evidence="2 9">Belongs to the 4HPPD family.</text>
</comment>
<evidence type="ECO:0000256" key="1">
    <source>
        <dbReference type="ARBA" id="ARBA00005162"/>
    </source>
</evidence>
<dbReference type="FunFam" id="3.10.180.10:FF:000001">
    <property type="entry name" value="4-hydroxyphenylpyruvate dioxygenase"/>
    <property type="match status" value="1"/>
</dbReference>
<feature type="domain" description="VOC" evidence="11">
    <location>
        <begin position="88"/>
        <end position="220"/>
    </location>
</feature>
<dbReference type="PANTHER" id="PTHR11959:SF1">
    <property type="entry name" value="4-HYDROXYPHENYLPYRUVATE DIOXYGENASE"/>
    <property type="match status" value="1"/>
</dbReference>
<dbReference type="InterPro" id="IPR041736">
    <property type="entry name" value="4OHPhenylPyrv_dOase_N"/>
</dbReference>
<dbReference type="PIRSF" id="PIRSF009283">
    <property type="entry name" value="HPP_dOase"/>
    <property type="match status" value="1"/>
</dbReference>
<keyword evidence="13" id="KW-1185">Reference proteome</keyword>
<evidence type="ECO:0000256" key="7">
    <source>
        <dbReference type="ARBA" id="ARBA00023004"/>
    </source>
</evidence>
<keyword evidence="12" id="KW-0223">Dioxygenase</keyword>
<dbReference type="InterPro" id="IPR004360">
    <property type="entry name" value="Glyas_Fos-R_dOase_dom"/>
</dbReference>
<evidence type="ECO:0000256" key="8">
    <source>
        <dbReference type="ARBA" id="ARBA00023232"/>
    </source>
</evidence>
<feature type="binding site" evidence="10">
    <location>
        <position position="339"/>
    </location>
    <ligand>
        <name>Fe cation</name>
        <dbReference type="ChEBI" id="CHEBI:24875"/>
    </ligand>
</feature>
<evidence type="ECO:0000256" key="3">
    <source>
        <dbReference type="ARBA" id="ARBA00013222"/>
    </source>
</evidence>
<proteinExistence type="inferred from homology"/>
<evidence type="ECO:0000259" key="11">
    <source>
        <dbReference type="PROSITE" id="PS51819"/>
    </source>
</evidence>
<dbReference type="Pfam" id="PF00903">
    <property type="entry name" value="Glyoxalase"/>
    <property type="match status" value="1"/>
</dbReference>
<dbReference type="GO" id="GO:0003868">
    <property type="term" value="F:4-hydroxyphenylpyruvate dioxygenase activity"/>
    <property type="evidence" value="ECO:0007669"/>
    <property type="project" value="InterPro"/>
</dbReference>
<gene>
    <name evidence="12" type="ORF">FVE85_2302</name>
</gene>
<keyword evidence="6" id="KW-0828">Tyrosine catabolism</keyword>
<dbReference type="Proteomes" id="UP000324585">
    <property type="component" value="Unassembled WGS sequence"/>
</dbReference>
<dbReference type="PANTHER" id="PTHR11959">
    <property type="entry name" value="4-HYDROXYPHENYLPYRUVATE DIOXYGENASE"/>
    <property type="match status" value="1"/>
</dbReference>
<accession>A0A5J4Z0C2</accession>
<protein>
    <recommendedName>
        <fullName evidence="3 9">4-hydroxyphenylpyruvate dioxygenase</fullName>
    </recommendedName>
</protein>
<evidence type="ECO:0000256" key="2">
    <source>
        <dbReference type="ARBA" id="ARBA00005877"/>
    </source>
</evidence>
<comment type="caution">
    <text evidence="12">The sequence shown here is derived from an EMBL/GenBank/DDBJ whole genome shotgun (WGS) entry which is preliminary data.</text>
</comment>
<keyword evidence="12" id="KW-0560">Oxidoreductase</keyword>
<evidence type="ECO:0000256" key="10">
    <source>
        <dbReference type="PIRSR" id="PIRSR009283-1"/>
    </source>
</evidence>
<dbReference type="SUPFAM" id="SSF54593">
    <property type="entry name" value="Glyoxalase/Bleomycin resistance protein/Dihydroxybiphenyl dioxygenase"/>
    <property type="match status" value="1"/>
</dbReference>
<keyword evidence="5" id="KW-0677">Repeat</keyword>
<dbReference type="InterPro" id="IPR041735">
    <property type="entry name" value="4OHPhenylPyrv_dOase_C"/>
</dbReference>
<dbReference type="GO" id="GO:0006572">
    <property type="term" value="P:L-tyrosine catabolic process"/>
    <property type="evidence" value="ECO:0007669"/>
    <property type="project" value="UniProtKB-KW"/>
</dbReference>
<dbReference type="CDD" id="cd07250">
    <property type="entry name" value="HPPD_C_like"/>
    <property type="match status" value="1"/>
</dbReference>
<dbReference type="InterPro" id="IPR005956">
    <property type="entry name" value="4OHPhenylPyrv_dOase"/>
</dbReference>
<reference evidence="13" key="1">
    <citation type="journal article" date="2019" name="Nat. Commun.">
        <title>Expansion of phycobilisome linker gene families in mesophilic red algae.</title>
        <authorList>
            <person name="Lee J."/>
            <person name="Kim D."/>
            <person name="Bhattacharya D."/>
            <person name="Yoon H.S."/>
        </authorList>
    </citation>
    <scope>NUCLEOTIDE SEQUENCE [LARGE SCALE GENOMIC DNA]</scope>
    <source>
        <strain evidence="13">CCMP 1328</strain>
    </source>
</reference>
<sequence length="454" mass="50546">MEAWIVGVRTGGVLGLTRGSHASVPRCDERRRDVSAVQRAGRARAGVACRCGSVGKEMSEPASPGAGLMDVSFEKSGAGDALDLGILGFDHVEFWVGNAMQSATYFVARFGFEPYAETGLQTGSRKVMTRVLRRNNVLISFSSALEPHDELFREQLARSGDGVKSVAFSVRDCAHAFDAAVQRGAKPVQPVRTLKDENGVVKVAIIEAGYGGTWHTFVERHAFTGSFMPGFRAMNPHEEPLVKYGAPPPEFEVIDHCVCNVFEGDMEEAAEWYIRTLGFQRFWSVDDKQILTEYSAMRSVVVTDPTEKVKLPLNESAKGKRKSQIEEFLDYFGGPGIQHIAIRTGDIVNAVAALRKRGVDFISVPDTYYEDLRARLEQYGVSLRENLDDIQEQGLLVDFDERGYLLQIFTRPLQPRPTLFLEILQRRSHEGFGVNNFKTLFEAIERDQALRGNL</sequence>
<evidence type="ECO:0000313" key="12">
    <source>
        <dbReference type="EMBL" id="KAA8496147.1"/>
    </source>
</evidence>
<keyword evidence="12" id="KW-0670">Pyruvate</keyword>
<evidence type="ECO:0000256" key="5">
    <source>
        <dbReference type="ARBA" id="ARBA00022737"/>
    </source>
</evidence>
<feature type="binding site" evidence="10">
    <location>
        <position position="256"/>
    </location>
    <ligand>
        <name>Fe cation</name>
        <dbReference type="ChEBI" id="CHEBI:24875"/>
    </ligand>
</feature>
<keyword evidence="4 10" id="KW-0479">Metal-binding</keyword>